<evidence type="ECO:0000313" key="1">
    <source>
        <dbReference type="EMBL" id="KAH3669579.1"/>
    </source>
</evidence>
<accession>A0A9P8PDP7</accession>
<dbReference type="EMBL" id="JAEUBD010000983">
    <property type="protein sequence ID" value="KAH3669579.1"/>
    <property type="molecule type" value="Genomic_DNA"/>
</dbReference>
<keyword evidence="2" id="KW-1185">Reference proteome</keyword>
<reference evidence="1" key="2">
    <citation type="submission" date="2021-01" db="EMBL/GenBank/DDBJ databases">
        <authorList>
            <person name="Schikora-Tamarit M.A."/>
        </authorList>
    </citation>
    <scope>NUCLEOTIDE SEQUENCE</scope>
    <source>
        <strain evidence="1">NCAIM Y.01608</strain>
    </source>
</reference>
<proteinExistence type="predicted"/>
<dbReference type="AlphaFoldDB" id="A0A9P8PDP7"/>
<evidence type="ECO:0000313" key="2">
    <source>
        <dbReference type="Proteomes" id="UP000788993"/>
    </source>
</evidence>
<sequence>MRDQMAMEKDNGEDYPADNKKSRHEFEELLNCFSKSFNESACNSSYLVLISSASTVSPPLTFTMISLNSAIFLLMFSTSVASSFSLNSSRDFSVSAQSWSALLTCSIASFLALSCSLNFSASLTIFSISASDNPEEPATVMELSFPDALSLAETLMIPSASMSKFSLTLEHSDFNRRLTRSSSGENLGLLGWNSSVSWDQSSEDTTQSLNTERQWSNVQKQDILNLTRQHSTLNSGTNGNSFIWVDSLRWLLTKQRLDGLDNLWHSGHTTNKDNLGDLRGREPSILQSLLDRLDSLLDQWLNQLFKLRSRHLQIDVLWTGSVSSDERKVDLSRKSRGQLNLGLLSSFSDSLNGHSVVLKVDTGLLLESVDDVSNQSNVKVLTTQVSVTIGGLDLKDTVVNVQDGDIEGTSTQVEHGDDVGVSLLQTVSQSSSSRFVDNSGNVQTNNSTCVLGGLSLSVVEVCWNSHDSVLDRFTKVGLGSLFHLVENETSDLSWGVFLASGLNPSVTISVLDDLVWNLIQVSLHLLILKSSTDQSLCGKQGVLWVDHSLSLGWNTDQSLTVLGEGNDRRSSSGTLGVLDDSWSLSLHHSNSRIGGSQIDTDHGTGHLGGVVSQLSERRLRS</sequence>
<dbReference type="Pfam" id="PF10712">
    <property type="entry name" value="NAD-GH"/>
    <property type="match status" value="1"/>
</dbReference>
<reference evidence="1" key="1">
    <citation type="journal article" date="2021" name="Open Biol.">
        <title>Shared evolutionary footprints suggest mitochondrial oxidative damage underlies multiple complex I losses in fungi.</title>
        <authorList>
            <person name="Schikora-Tamarit M.A."/>
            <person name="Marcet-Houben M."/>
            <person name="Nosek J."/>
            <person name="Gabaldon T."/>
        </authorList>
    </citation>
    <scope>NUCLEOTIDE SEQUENCE</scope>
    <source>
        <strain evidence="1">NCAIM Y.01608</strain>
    </source>
</reference>
<organism evidence="1 2">
    <name type="scientific">Ogataea polymorpha</name>
    <dbReference type="NCBI Taxonomy" id="460523"/>
    <lineage>
        <taxon>Eukaryota</taxon>
        <taxon>Fungi</taxon>
        <taxon>Dikarya</taxon>
        <taxon>Ascomycota</taxon>
        <taxon>Saccharomycotina</taxon>
        <taxon>Pichiomycetes</taxon>
        <taxon>Pichiales</taxon>
        <taxon>Pichiaceae</taxon>
        <taxon>Ogataea</taxon>
    </lineage>
</organism>
<comment type="caution">
    <text evidence="1">The sequence shown here is derived from an EMBL/GenBank/DDBJ whole genome shotgun (WGS) entry which is preliminary data.</text>
</comment>
<protein>
    <submittedName>
        <fullName evidence="1">Uncharacterized protein</fullName>
    </submittedName>
</protein>
<dbReference type="InterPro" id="IPR019651">
    <property type="entry name" value="Glutamate_DH_NAD-spec"/>
</dbReference>
<gene>
    <name evidence="1" type="ORF">OGATHE_002391</name>
</gene>
<dbReference type="Proteomes" id="UP000788993">
    <property type="component" value="Unassembled WGS sequence"/>
</dbReference>
<name>A0A9P8PDP7_9ASCO</name>